<reference evidence="3" key="1">
    <citation type="submission" date="2021-01" db="EMBL/GenBank/DDBJ databases">
        <authorList>
            <person name="Corre E."/>
            <person name="Pelletier E."/>
            <person name="Niang G."/>
            <person name="Scheremetjew M."/>
            <person name="Finn R."/>
            <person name="Kale V."/>
            <person name="Holt S."/>
            <person name="Cochrane G."/>
            <person name="Meng A."/>
            <person name="Brown T."/>
            <person name="Cohen L."/>
        </authorList>
    </citation>
    <scope>NUCLEOTIDE SEQUENCE</scope>
    <source>
        <strain evidence="3">FE60</strain>
    </source>
</reference>
<name>A0A7S1GFT9_9STRA</name>
<accession>A0A7S1GFT9</accession>
<feature type="coiled-coil region" evidence="1">
    <location>
        <begin position="196"/>
        <end position="230"/>
    </location>
</feature>
<proteinExistence type="predicted"/>
<sequence length="924" mass="104187">MKMAQQAELGRMKQEIAQAMENDHAARIKKMEAAHEAEIDQILSDSDGAVVRLRSEIKALKEAHAAALESMTATHEYEMQQLRADLEARSTELSQFHQEEIEKLTQSGKAASVASTLEFQKKSMDNLNVQHKKEIQAMVTRHEADMEQLRKDLEAKSIRDTKAKVEEVTKSMAAKHKADMDMMAAQHREQMQSLVQSELNRLHKDHLQELEEARAEKMRLQRKAERATRELNKPDSTMSESQKLEMVLDSFEGVYDQTVIHKLKEDVKAREAELNNKIAQSSQQIYTLQLKLDTNKDAEKKLKFELNALTQWKKNAEDELKSMRQRTKDQSNEVVTLNKTIQNMNQEISQLEGQLDRVTKESDANKKEISELTQWKQTAEMERVQLEKELKAKDVQIGDLQYSLDEANIDIAILVPEVARLQEIEKKLNGLVEKSAVDFNQLKEKADALTAQYEREHKSSGDEVQKLKSLLSSEQAKSTESIQKLKEELRVKETEISKMQGSTGDRSKAIADMEAKLEQARRQSEKVFEENKKKIESMNVAFDKEMERSKAAHQAEIERLKQSLQKDISALQRDLNTRSNVITDLQAKLDASTTSNKKLQGEVVGLQSARRSTESMLKESSQSLQRSEQEIDRLTKQFQMVKQSDASNNAKIESLRTELNDKSALLNRLQSQVNSSSSEKERLLTDLNQLKQWKEKSQAALNELFSQVSQNQGGQVDDISEMVARIKTELSQKDTQLNQAQSATAALLNKKDTIVSASAAAPIPAPAAPQAFTQGQEIGFGFSARSKRTLPPQNTTPPLSQSSAAANQQPSDSGPMSGWAGYKHKQWGGYLDNLSQTAQSTTLTAAPVSKKSDYKEAEREYLLEAKSLAAVVLQSFEDARKLKGQGQTYQDALAKANQEKAKVDDLLARAREMKELNERTSMSP</sequence>
<dbReference type="EMBL" id="HBFU01000688">
    <property type="protein sequence ID" value="CAD8926492.1"/>
    <property type="molecule type" value="Transcribed_RNA"/>
</dbReference>
<evidence type="ECO:0000256" key="2">
    <source>
        <dbReference type="SAM" id="MobiDB-lite"/>
    </source>
</evidence>
<feature type="coiled-coil region" evidence="1">
    <location>
        <begin position="439"/>
        <end position="686"/>
    </location>
</feature>
<evidence type="ECO:0000256" key="1">
    <source>
        <dbReference type="SAM" id="Coils"/>
    </source>
</evidence>
<gene>
    <name evidence="3" type="ORF">SMAR1040_LOCUS439</name>
</gene>
<protein>
    <submittedName>
        <fullName evidence="3">Uncharacterized protein</fullName>
    </submittedName>
</protein>
<feature type="coiled-coil region" evidence="1">
    <location>
        <begin position="260"/>
        <end position="396"/>
    </location>
</feature>
<feature type="region of interest" description="Disordered" evidence="2">
    <location>
        <begin position="786"/>
        <end position="820"/>
    </location>
</feature>
<feature type="compositionally biased region" description="Low complexity" evidence="2">
    <location>
        <begin position="797"/>
        <end position="813"/>
    </location>
</feature>
<keyword evidence="1" id="KW-0175">Coiled coil</keyword>
<feature type="coiled-coil region" evidence="1">
    <location>
        <begin position="879"/>
        <end position="916"/>
    </location>
</feature>
<evidence type="ECO:0000313" key="3">
    <source>
        <dbReference type="EMBL" id="CAD8926492.1"/>
    </source>
</evidence>
<dbReference type="PANTHER" id="PTHR45615:SF63">
    <property type="entry name" value="CHROMOSOME UNDETERMINED SCAFFOLD_10, WHOLE GENOME SHOTGUN SEQUENCE"/>
    <property type="match status" value="1"/>
</dbReference>
<organism evidence="3">
    <name type="scientific">Skeletonema marinoi</name>
    <dbReference type="NCBI Taxonomy" id="267567"/>
    <lineage>
        <taxon>Eukaryota</taxon>
        <taxon>Sar</taxon>
        <taxon>Stramenopiles</taxon>
        <taxon>Ochrophyta</taxon>
        <taxon>Bacillariophyta</taxon>
        <taxon>Coscinodiscophyceae</taxon>
        <taxon>Thalassiosirophycidae</taxon>
        <taxon>Thalassiosirales</taxon>
        <taxon>Skeletonemataceae</taxon>
        <taxon>Skeletonema</taxon>
        <taxon>Skeletonema marinoi-dohrnii complex</taxon>
    </lineage>
</organism>
<feature type="coiled-coil region" evidence="1">
    <location>
        <begin position="132"/>
        <end position="159"/>
    </location>
</feature>
<dbReference type="PANTHER" id="PTHR45615">
    <property type="entry name" value="MYOSIN HEAVY CHAIN, NON-MUSCLE"/>
    <property type="match status" value="1"/>
</dbReference>
<dbReference type="AlphaFoldDB" id="A0A7S1GFT9"/>